<gene>
    <name evidence="1" type="ORF">FHX76_000331</name>
</gene>
<dbReference type="GO" id="GO:0008233">
    <property type="term" value="F:peptidase activity"/>
    <property type="evidence" value="ECO:0007669"/>
    <property type="project" value="UniProtKB-KW"/>
</dbReference>
<keyword evidence="1" id="KW-0645">Protease</keyword>
<reference evidence="1 2" key="1">
    <citation type="submission" date="2020-02" db="EMBL/GenBank/DDBJ databases">
        <title>Sequencing the genomes of 1000 actinobacteria strains.</title>
        <authorList>
            <person name="Klenk H.-P."/>
        </authorList>
    </citation>
    <scope>NUCLEOTIDE SEQUENCE [LARGE SCALE GENOMIC DNA]</scope>
    <source>
        <strain evidence="1 2">DSM 27960</strain>
    </source>
</reference>
<dbReference type="CDD" id="cd12952">
    <property type="entry name" value="MMP_ACEL2062"/>
    <property type="match status" value="1"/>
</dbReference>
<name>A0A7X5TSQ0_9MICO</name>
<comment type="caution">
    <text evidence="1">The sequence shown here is derived from an EMBL/GenBank/DDBJ whole genome shotgun (WGS) entry which is preliminary data.</text>
</comment>
<evidence type="ECO:0000313" key="1">
    <source>
        <dbReference type="EMBL" id="NIH52463.1"/>
    </source>
</evidence>
<dbReference type="Pfam" id="PF06262">
    <property type="entry name" value="Zincin_1"/>
    <property type="match status" value="1"/>
</dbReference>
<dbReference type="InterPro" id="IPR038555">
    <property type="entry name" value="Zincin_1_sf"/>
</dbReference>
<proteinExistence type="predicted"/>
<dbReference type="RefSeq" id="WP_167147044.1">
    <property type="nucleotide sequence ID" value="NZ_JAAMOX010000001.1"/>
</dbReference>
<evidence type="ECO:0000313" key="2">
    <source>
        <dbReference type="Proteomes" id="UP000541033"/>
    </source>
</evidence>
<dbReference type="GO" id="GO:0006508">
    <property type="term" value="P:proteolysis"/>
    <property type="evidence" value="ECO:0007669"/>
    <property type="project" value="UniProtKB-KW"/>
</dbReference>
<keyword evidence="1" id="KW-0378">Hydrolase</keyword>
<protein>
    <submittedName>
        <fullName evidence="1">Putative Zn-dependent protease with MMP-like domain</fullName>
    </submittedName>
</protein>
<keyword evidence="2" id="KW-1185">Reference proteome</keyword>
<dbReference type="Proteomes" id="UP000541033">
    <property type="component" value="Unassembled WGS sequence"/>
</dbReference>
<organism evidence="1 2">
    <name type="scientific">Lysinibacter cavernae</name>
    <dbReference type="NCBI Taxonomy" id="1640652"/>
    <lineage>
        <taxon>Bacteria</taxon>
        <taxon>Bacillati</taxon>
        <taxon>Actinomycetota</taxon>
        <taxon>Actinomycetes</taxon>
        <taxon>Micrococcales</taxon>
        <taxon>Microbacteriaceae</taxon>
        <taxon>Lysinibacter</taxon>
    </lineage>
</organism>
<dbReference type="InterPro" id="IPR010428">
    <property type="entry name" value="Zincin_1"/>
</dbReference>
<dbReference type="SUPFAM" id="SSF55486">
    <property type="entry name" value="Metalloproteases ('zincins'), catalytic domain"/>
    <property type="match status" value="1"/>
</dbReference>
<sequence length="116" mass="13200">MVEITDEDFETLVTAELDALPDNMVEGLDNIIFVIEDLPEDGSTDLLGLYDGLALTERGDYGYGEIPDRITLFKHNLQAHCDDLEHLRDEVRITLVHEIAHHFGIDDERLHELGWA</sequence>
<dbReference type="EMBL" id="JAAMOX010000001">
    <property type="protein sequence ID" value="NIH52463.1"/>
    <property type="molecule type" value="Genomic_DNA"/>
</dbReference>
<dbReference type="AlphaFoldDB" id="A0A7X5TSQ0"/>
<accession>A0A7X5TSQ0</accession>
<dbReference type="Gene3D" id="3.30.2010.20">
    <property type="match status" value="1"/>
</dbReference>